<feature type="signal peptide" evidence="1">
    <location>
        <begin position="1"/>
        <end position="22"/>
    </location>
</feature>
<keyword evidence="2" id="KW-0449">Lipoprotein</keyword>
<dbReference type="STRING" id="1122252.SAMN05660443_1790"/>
<dbReference type="OrthoDB" id="6117698at2"/>
<dbReference type="EMBL" id="FOLH01000003">
    <property type="protein sequence ID" value="SFC18643.1"/>
    <property type="molecule type" value="Genomic_DNA"/>
</dbReference>
<gene>
    <name evidence="2" type="ORF">SAMN05660443_1790</name>
</gene>
<dbReference type="Gene3D" id="2.60.40.4150">
    <property type="entry name" value="Type VI secretion system, lipoprotein SciN"/>
    <property type="match status" value="1"/>
</dbReference>
<feature type="chain" id="PRO_5011675527" evidence="1">
    <location>
        <begin position="23"/>
        <end position="232"/>
    </location>
</feature>
<dbReference type="AlphaFoldDB" id="A0A1I1HAW8"/>
<name>A0A1I1HAW8_9GAMM</name>
<dbReference type="PROSITE" id="PS51257">
    <property type="entry name" value="PROKAR_LIPOPROTEIN"/>
    <property type="match status" value="1"/>
</dbReference>
<evidence type="ECO:0000313" key="3">
    <source>
        <dbReference type="Proteomes" id="UP000199058"/>
    </source>
</evidence>
<dbReference type="InterPro" id="IPR038706">
    <property type="entry name" value="Type_VI_SciN-like_sf"/>
</dbReference>
<dbReference type="RefSeq" id="WP_091962248.1">
    <property type="nucleotide sequence ID" value="NZ_FOLH01000003.1"/>
</dbReference>
<organism evidence="2 3">
    <name type="scientific">Marinospirillum celere</name>
    <dbReference type="NCBI Taxonomy" id="1122252"/>
    <lineage>
        <taxon>Bacteria</taxon>
        <taxon>Pseudomonadati</taxon>
        <taxon>Pseudomonadota</taxon>
        <taxon>Gammaproteobacteria</taxon>
        <taxon>Oceanospirillales</taxon>
        <taxon>Oceanospirillaceae</taxon>
        <taxon>Marinospirillum</taxon>
    </lineage>
</organism>
<protein>
    <submittedName>
        <fullName evidence="2">Type VI secretion lipoprotein, VC_A0113 family</fullName>
    </submittedName>
</protein>
<evidence type="ECO:0000256" key="1">
    <source>
        <dbReference type="SAM" id="SignalP"/>
    </source>
</evidence>
<keyword evidence="3" id="KW-1185">Reference proteome</keyword>
<evidence type="ECO:0000313" key="2">
    <source>
        <dbReference type="EMBL" id="SFC18643.1"/>
    </source>
</evidence>
<dbReference type="NCBIfam" id="TIGR03352">
    <property type="entry name" value="VI_chp_3"/>
    <property type="match status" value="1"/>
</dbReference>
<dbReference type="Pfam" id="PF12790">
    <property type="entry name" value="T6SS-SciN"/>
    <property type="match status" value="1"/>
</dbReference>
<dbReference type="Proteomes" id="UP000199058">
    <property type="component" value="Unassembled WGS sequence"/>
</dbReference>
<dbReference type="InterPro" id="IPR017734">
    <property type="entry name" value="T6SS_SciN"/>
</dbReference>
<reference evidence="2 3" key="1">
    <citation type="submission" date="2016-10" db="EMBL/GenBank/DDBJ databases">
        <authorList>
            <person name="de Groot N.N."/>
        </authorList>
    </citation>
    <scope>NUCLEOTIDE SEQUENCE [LARGE SCALE GENOMIC DNA]</scope>
    <source>
        <strain evidence="2 3">DSM 18438</strain>
    </source>
</reference>
<proteinExistence type="predicted"/>
<keyword evidence="1" id="KW-0732">Signal</keyword>
<accession>A0A1I1HAW8</accession>
<sequence length="232" mass="26447">MLQRLGLLLFAFLLLAGCASQQQETPWAGHIAPDYDNSDPDTPWVWQDGANYWLYQGSQPAPASRLGSGEGDFEAAGLVLRLEATAELNQRMGRPHTLVVKLLQVDDLAVMDSYRNSSFRLADLMKADATELNSNFVRENRVTLAPGQSRTLRINRVKDARHLVILAGYYQMHQDTSVRELPIPTVANRNPPRGPWWRFWRRYDEAPDQPARLQIWVEMGEEQINHVRARAL</sequence>